<gene>
    <name evidence="1" type="ORF">XNOV1_A031292</name>
</gene>
<dbReference type="AlphaFoldDB" id="A0AAV1FE96"/>
<dbReference type="EMBL" id="OY660869">
    <property type="protein sequence ID" value="CAJ1059276.1"/>
    <property type="molecule type" value="Genomic_DNA"/>
</dbReference>
<keyword evidence="2" id="KW-1185">Reference proteome</keyword>
<dbReference type="Proteomes" id="UP001178508">
    <property type="component" value="Chromosome 6"/>
</dbReference>
<sequence>MGSIGPYANPEVSMTSVPYGMEGGGVSQPKSLTHVYPDQIPSQSQVLFQRGQFGGFPVNQVENHKQLLLLLLLLLFCLSQQETVSLRLQLRTCVGSPVLTCIRGELMTEDRPIRSFKPRRRHLAAGFHRKLCVS</sequence>
<proteinExistence type="predicted"/>
<evidence type="ECO:0000313" key="2">
    <source>
        <dbReference type="Proteomes" id="UP001178508"/>
    </source>
</evidence>
<evidence type="ECO:0000313" key="1">
    <source>
        <dbReference type="EMBL" id="CAJ1059276.1"/>
    </source>
</evidence>
<name>A0AAV1FE96_XYRNO</name>
<organism evidence="1 2">
    <name type="scientific">Xyrichtys novacula</name>
    <name type="common">Pearly razorfish</name>
    <name type="synonym">Hemipteronotus novacula</name>
    <dbReference type="NCBI Taxonomy" id="13765"/>
    <lineage>
        <taxon>Eukaryota</taxon>
        <taxon>Metazoa</taxon>
        <taxon>Chordata</taxon>
        <taxon>Craniata</taxon>
        <taxon>Vertebrata</taxon>
        <taxon>Euteleostomi</taxon>
        <taxon>Actinopterygii</taxon>
        <taxon>Neopterygii</taxon>
        <taxon>Teleostei</taxon>
        <taxon>Neoteleostei</taxon>
        <taxon>Acanthomorphata</taxon>
        <taxon>Eupercaria</taxon>
        <taxon>Labriformes</taxon>
        <taxon>Labridae</taxon>
        <taxon>Xyrichtys</taxon>
    </lineage>
</organism>
<reference evidence="1" key="1">
    <citation type="submission" date="2023-08" db="EMBL/GenBank/DDBJ databases">
        <authorList>
            <person name="Alioto T."/>
            <person name="Alioto T."/>
            <person name="Gomez Garrido J."/>
        </authorList>
    </citation>
    <scope>NUCLEOTIDE SEQUENCE</scope>
</reference>
<accession>A0AAV1FE96</accession>
<protein>
    <submittedName>
        <fullName evidence="1">Uncharacterized protein</fullName>
    </submittedName>
</protein>